<comment type="caution">
    <text evidence="2">The sequence shown here is derived from an EMBL/GenBank/DDBJ whole genome shotgun (WGS) entry which is preliminary data.</text>
</comment>
<evidence type="ECO:0000313" key="2">
    <source>
        <dbReference type="EMBL" id="MFC5457665.1"/>
    </source>
</evidence>
<evidence type="ECO:0000313" key="3">
    <source>
        <dbReference type="Proteomes" id="UP001596052"/>
    </source>
</evidence>
<keyword evidence="3" id="KW-1185">Reference proteome</keyword>
<evidence type="ECO:0000256" key="1">
    <source>
        <dbReference type="SAM" id="MobiDB-lite"/>
    </source>
</evidence>
<name>A0ABW0KW66_9BACT</name>
<feature type="compositionally biased region" description="Low complexity" evidence="1">
    <location>
        <begin position="7"/>
        <end position="21"/>
    </location>
</feature>
<gene>
    <name evidence="2" type="ORF">ACFQDI_22545</name>
</gene>
<dbReference type="EMBL" id="JBHSMQ010000012">
    <property type="protein sequence ID" value="MFC5457665.1"/>
    <property type="molecule type" value="Genomic_DNA"/>
</dbReference>
<sequence>MGLDSDASTAKQQQASAAAASPVRCTHRDPSFFEMAEYRMPQAEPIPDDLQR</sequence>
<reference evidence="3" key="1">
    <citation type="journal article" date="2019" name="Int. J. Syst. Evol. Microbiol.">
        <title>The Global Catalogue of Microorganisms (GCM) 10K type strain sequencing project: providing services to taxonomists for standard genome sequencing and annotation.</title>
        <authorList>
            <consortium name="The Broad Institute Genomics Platform"/>
            <consortium name="The Broad Institute Genome Sequencing Center for Infectious Disease"/>
            <person name="Wu L."/>
            <person name="Ma J."/>
        </authorList>
    </citation>
    <scope>NUCLEOTIDE SEQUENCE [LARGE SCALE GENOMIC DNA]</scope>
    <source>
        <strain evidence="3">CGMCC 4.1469</strain>
    </source>
</reference>
<accession>A0ABW0KW66</accession>
<organism evidence="2 3">
    <name type="scientific">Prosthecobacter fluviatilis</name>
    <dbReference type="NCBI Taxonomy" id="445931"/>
    <lineage>
        <taxon>Bacteria</taxon>
        <taxon>Pseudomonadati</taxon>
        <taxon>Verrucomicrobiota</taxon>
        <taxon>Verrucomicrobiia</taxon>
        <taxon>Verrucomicrobiales</taxon>
        <taxon>Verrucomicrobiaceae</taxon>
        <taxon>Prosthecobacter</taxon>
    </lineage>
</organism>
<feature type="region of interest" description="Disordered" evidence="1">
    <location>
        <begin position="1"/>
        <end position="26"/>
    </location>
</feature>
<dbReference type="Proteomes" id="UP001596052">
    <property type="component" value="Unassembled WGS sequence"/>
</dbReference>
<proteinExistence type="predicted"/>
<protein>
    <submittedName>
        <fullName evidence="2">Uncharacterized protein</fullName>
    </submittedName>
</protein>